<protein>
    <submittedName>
        <fullName evidence="1">Mll9507 protein</fullName>
    </submittedName>
</protein>
<keyword evidence="1" id="KW-0614">Plasmid</keyword>
<evidence type="ECO:0000313" key="2">
    <source>
        <dbReference type="Proteomes" id="UP000000552"/>
    </source>
</evidence>
<sequence length="101" mass="10731">MRQRMSRAPKVGDEITLTATILKVMEGGVSSVSLPSYNFPLAVDSPAKAKPGQKIEIRGFATRVDKEDGKVTVRIDGGGLVTVDADSITNVSATSRVSVRQ</sequence>
<accession>Q98PD4</accession>
<evidence type="ECO:0000313" key="1">
    <source>
        <dbReference type="EMBL" id="BAB54721.1"/>
    </source>
</evidence>
<organism evidence="1 2">
    <name type="scientific">Mesorhizobium japonicum (strain LMG 29417 / CECT 9101 / MAFF 303099)</name>
    <name type="common">Mesorhizobium loti (strain MAFF 303099)</name>
    <dbReference type="NCBI Taxonomy" id="266835"/>
    <lineage>
        <taxon>Bacteria</taxon>
        <taxon>Pseudomonadati</taxon>
        <taxon>Pseudomonadota</taxon>
        <taxon>Alphaproteobacteria</taxon>
        <taxon>Hyphomicrobiales</taxon>
        <taxon>Phyllobacteriaceae</taxon>
        <taxon>Mesorhizobium</taxon>
    </lineage>
</organism>
<name>Q98PD4_RHILO</name>
<gene>
    <name evidence="1" type="ordered locus">mll9507</name>
</gene>
<proteinExistence type="predicted"/>
<dbReference type="Proteomes" id="UP000000552">
    <property type="component" value="Plasmid pMLb"/>
</dbReference>
<dbReference type="AlphaFoldDB" id="Q98PD4"/>
<dbReference type="HOGENOM" id="CLU_177713_0_0_5"/>
<geneLocation type="plasmid" evidence="1 2">
    <name>pMLb</name>
</geneLocation>
<reference evidence="1 2" key="1">
    <citation type="journal article" date="2000" name="DNA Res.">
        <title>Complete genome structure of the nitrogen-fixing symbiotic bacterium Mesorhizobium loti.</title>
        <authorList>
            <person name="Kaneko T."/>
            <person name="Nakamura Y."/>
            <person name="Sato S."/>
            <person name="Asamizu E."/>
            <person name="Kato T."/>
            <person name="Sasamoto S."/>
            <person name="Watanabe A."/>
            <person name="Idesawa K."/>
            <person name="Ishikawa A."/>
            <person name="Kawashima K."/>
            <person name="Kimura T."/>
            <person name="Kishida Y."/>
            <person name="Kiyokawa C."/>
            <person name="Kohara M."/>
            <person name="Matsumoto M."/>
            <person name="Matsuno A."/>
            <person name="Mochizuki Y."/>
            <person name="Nakayama S."/>
            <person name="Nakazaki N."/>
            <person name="Shimpo S."/>
            <person name="Sugimoto M."/>
            <person name="Takeuchi C."/>
            <person name="Yamada M."/>
            <person name="Tabata S."/>
        </authorList>
    </citation>
    <scope>NUCLEOTIDE SEQUENCE [LARGE SCALE GENOMIC DNA]</scope>
    <source>
        <strain evidence="2">LMG 29417 / CECT 9101 / MAFF 303099</strain>
        <plasmid evidence="1 2">pMLb</plasmid>
    </source>
</reference>
<dbReference type="KEGG" id="mlo:mll9507"/>
<dbReference type="EMBL" id="AP003017">
    <property type="protein sequence ID" value="BAB54721.1"/>
    <property type="molecule type" value="Genomic_DNA"/>
</dbReference>